<comment type="caution">
    <text evidence="2">The sequence shown here is derived from an EMBL/GenBank/DDBJ whole genome shotgun (WGS) entry which is preliminary data.</text>
</comment>
<dbReference type="Proteomes" id="UP001212997">
    <property type="component" value="Unassembled WGS sequence"/>
</dbReference>
<protein>
    <submittedName>
        <fullName evidence="2">Uncharacterized protein</fullName>
    </submittedName>
</protein>
<feature type="compositionally biased region" description="Low complexity" evidence="1">
    <location>
        <begin position="49"/>
        <end position="61"/>
    </location>
</feature>
<proteinExistence type="predicted"/>
<feature type="compositionally biased region" description="Polar residues" evidence="1">
    <location>
        <begin position="93"/>
        <end position="110"/>
    </location>
</feature>
<feature type="compositionally biased region" description="Basic residues" evidence="1">
    <location>
        <begin position="263"/>
        <end position="274"/>
    </location>
</feature>
<sequence>MGLPSTNRKDTAEFEKLFDFFTRLASRDKNVYVPKEFESLVDVIPISPTSSSRSFRSDLPSNTNVSSKATSDVMDTASEDKQQDRRDRRVLTARNTNIPKTPTPKATNHNNKPKPKCQTPRTPQFPLREDHDFTFKVMLHDLYEADDFAAMVQDVLAASQKRFKPLPDELKPRPRSADMSSVGGVDVDAARLAERASERAVKKRCVGRIRNVNTPAKEHEWVADPGNAPVLDFKKLRIDTSLTTGTYAKTPMSPTTTGSRYSPRSRKGSGHMRTRSTSNAVRRPAVITESKEAPIVRFAEEFLVPAGEKQAEKIRARKLTMRLDKLRGEQNEGLPSALSAPSTRLSFGDIPREDMGAVRPQMKRRLSQ</sequence>
<gene>
    <name evidence="2" type="ORF">NLI96_g762</name>
</gene>
<feature type="compositionally biased region" description="Basic and acidic residues" evidence="1">
    <location>
        <begin position="78"/>
        <end position="90"/>
    </location>
</feature>
<reference evidence="2" key="1">
    <citation type="submission" date="2022-07" db="EMBL/GenBank/DDBJ databases">
        <title>Genome Sequence of Physisporinus lineatus.</title>
        <authorList>
            <person name="Buettner E."/>
        </authorList>
    </citation>
    <scope>NUCLEOTIDE SEQUENCE</scope>
    <source>
        <strain evidence="2">VT162</strain>
    </source>
</reference>
<dbReference type="AlphaFoldDB" id="A0AAD5YLP7"/>
<evidence type="ECO:0000313" key="2">
    <source>
        <dbReference type="EMBL" id="KAJ3491378.1"/>
    </source>
</evidence>
<feature type="compositionally biased region" description="Polar residues" evidence="1">
    <location>
        <begin position="245"/>
        <end position="262"/>
    </location>
</feature>
<evidence type="ECO:0000256" key="1">
    <source>
        <dbReference type="SAM" id="MobiDB-lite"/>
    </source>
</evidence>
<feature type="region of interest" description="Disordered" evidence="1">
    <location>
        <begin position="49"/>
        <end position="127"/>
    </location>
</feature>
<name>A0AAD5YLP7_9APHY</name>
<organism evidence="2 3">
    <name type="scientific">Meripilus lineatus</name>
    <dbReference type="NCBI Taxonomy" id="2056292"/>
    <lineage>
        <taxon>Eukaryota</taxon>
        <taxon>Fungi</taxon>
        <taxon>Dikarya</taxon>
        <taxon>Basidiomycota</taxon>
        <taxon>Agaricomycotina</taxon>
        <taxon>Agaricomycetes</taxon>
        <taxon>Polyporales</taxon>
        <taxon>Meripilaceae</taxon>
        <taxon>Meripilus</taxon>
    </lineage>
</organism>
<feature type="region of interest" description="Disordered" evidence="1">
    <location>
        <begin position="327"/>
        <end position="368"/>
    </location>
</feature>
<dbReference type="EMBL" id="JANAWD010000013">
    <property type="protein sequence ID" value="KAJ3491378.1"/>
    <property type="molecule type" value="Genomic_DNA"/>
</dbReference>
<keyword evidence="3" id="KW-1185">Reference proteome</keyword>
<accession>A0AAD5YLP7</accession>
<evidence type="ECO:0000313" key="3">
    <source>
        <dbReference type="Proteomes" id="UP001212997"/>
    </source>
</evidence>
<feature type="region of interest" description="Disordered" evidence="1">
    <location>
        <begin position="245"/>
        <end position="281"/>
    </location>
</feature>